<keyword evidence="1" id="KW-0472">Membrane</keyword>
<keyword evidence="1" id="KW-1133">Transmembrane helix</keyword>
<accession>A0A0F9MGF4</accession>
<organism evidence="2">
    <name type="scientific">marine sediment metagenome</name>
    <dbReference type="NCBI Taxonomy" id="412755"/>
    <lineage>
        <taxon>unclassified sequences</taxon>
        <taxon>metagenomes</taxon>
        <taxon>ecological metagenomes</taxon>
    </lineage>
</organism>
<dbReference type="AlphaFoldDB" id="A0A0F9MGF4"/>
<dbReference type="EMBL" id="LAZR01004689">
    <property type="protein sequence ID" value="KKN06450.1"/>
    <property type="molecule type" value="Genomic_DNA"/>
</dbReference>
<sequence length="97" mass="11010">MAVEPYEAIKDLLDARIKEMDAKLQGAVKETDAKISAIHEKLDAISFQLRETLKLRWWFVGVTIASLGVMLYFIREITSAYHSELTAVISTLQLINK</sequence>
<proteinExistence type="predicted"/>
<gene>
    <name evidence="2" type="ORF">LCGC14_1077060</name>
</gene>
<reference evidence="2" key="1">
    <citation type="journal article" date="2015" name="Nature">
        <title>Complex archaea that bridge the gap between prokaryotes and eukaryotes.</title>
        <authorList>
            <person name="Spang A."/>
            <person name="Saw J.H."/>
            <person name="Jorgensen S.L."/>
            <person name="Zaremba-Niedzwiedzka K."/>
            <person name="Martijn J."/>
            <person name="Lind A.E."/>
            <person name="van Eijk R."/>
            <person name="Schleper C."/>
            <person name="Guy L."/>
            <person name="Ettema T.J."/>
        </authorList>
    </citation>
    <scope>NUCLEOTIDE SEQUENCE</scope>
</reference>
<feature type="transmembrane region" description="Helical" evidence="1">
    <location>
        <begin position="55"/>
        <end position="74"/>
    </location>
</feature>
<protein>
    <submittedName>
        <fullName evidence="2">Uncharacterized protein</fullName>
    </submittedName>
</protein>
<evidence type="ECO:0000313" key="2">
    <source>
        <dbReference type="EMBL" id="KKN06450.1"/>
    </source>
</evidence>
<evidence type="ECO:0000256" key="1">
    <source>
        <dbReference type="SAM" id="Phobius"/>
    </source>
</evidence>
<keyword evidence="1" id="KW-0812">Transmembrane</keyword>
<name>A0A0F9MGF4_9ZZZZ</name>
<comment type="caution">
    <text evidence="2">The sequence shown here is derived from an EMBL/GenBank/DDBJ whole genome shotgun (WGS) entry which is preliminary data.</text>
</comment>